<sequence length="448" mass="49633">MPDDKTDNHRSRKVPSSRAARMGAFGRLATGVAGGVLAEGAKRLARGERPRLRDAVMTPANAMRLADRLSHLRGAAMKMGQMISMDAGDMLPPELAQILARVREQADRMPPNQLRDVLDKEWGKGWLGRFAKFNPRPIAAASIGQVHRAVTKDGREIAIKVQYPGVKESIDADVDNVASLLKLSGLLPPELDIKPLLAEAKRQLHEEADYIREGEQMMLYRQRMEGSDRFLVPAIAEEFSTERVLAMDFIPGRPIEEMESAPQEERDEATADIIALVLRELFEFGVMQTDPNFANYRYQPDTGKLVLLDFGATRAVDPDVAASYRKLLAAGLDQDRDAVRKAALEAGFVSEGVISSQGERLDTIIDIIITELNRDGPFDFGDRAFVSVIRDEGFEIAADKRAWHIPPVETLFVQRKISGTALLGARLKAKVDVRVLVRPYVESEPLSA</sequence>
<dbReference type="SUPFAM" id="SSF56112">
    <property type="entry name" value="Protein kinase-like (PK-like)"/>
    <property type="match status" value="1"/>
</dbReference>
<dbReference type="CDD" id="cd13970">
    <property type="entry name" value="ABC1_ADCK3"/>
    <property type="match status" value="1"/>
</dbReference>
<name>A0ABS0N6H4_9SPHN</name>
<reference evidence="7 8" key="1">
    <citation type="submission" date="2020-11" db="EMBL/GenBank/DDBJ databases">
        <title>Erythrobacter sediminis sp. nov., a marine bacterium from a tidal flat of Garorim Bay.</title>
        <authorList>
            <person name="Kim D."/>
            <person name="Yoo Y."/>
            <person name="Kim J.-J."/>
        </authorList>
    </citation>
    <scope>NUCLEOTIDE SEQUENCE [LARGE SCALE GENOMIC DNA]</scope>
    <source>
        <strain evidence="7 8">JGD-13</strain>
    </source>
</reference>
<evidence type="ECO:0000259" key="6">
    <source>
        <dbReference type="Pfam" id="PF03109"/>
    </source>
</evidence>
<dbReference type="PANTHER" id="PTHR43851">
    <property type="match status" value="1"/>
</dbReference>
<dbReference type="Proteomes" id="UP000602442">
    <property type="component" value="Unassembled WGS sequence"/>
</dbReference>
<dbReference type="InterPro" id="IPR011009">
    <property type="entry name" value="Kinase-like_dom_sf"/>
</dbReference>
<evidence type="ECO:0000256" key="2">
    <source>
        <dbReference type="ARBA" id="ARBA00022679"/>
    </source>
</evidence>
<dbReference type="RefSeq" id="WP_197922209.1">
    <property type="nucleotide sequence ID" value="NZ_CAWPTA010000009.1"/>
</dbReference>
<organism evidence="7 8">
    <name type="scientific">Aurantiacibacter sediminis</name>
    <dbReference type="NCBI Taxonomy" id="2793064"/>
    <lineage>
        <taxon>Bacteria</taxon>
        <taxon>Pseudomonadati</taxon>
        <taxon>Pseudomonadota</taxon>
        <taxon>Alphaproteobacteria</taxon>
        <taxon>Sphingomonadales</taxon>
        <taxon>Erythrobacteraceae</taxon>
        <taxon>Aurantiacibacter</taxon>
    </lineage>
</organism>
<evidence type="ECO:0000256" key="5">
    <source>
        <dbReference type="SAM" id="MobiDB-lite"/>
    </source>
</evidence>
<protein>
    <submittedName>
        <fullName evidence="7">AarF/ABC1/UbiB kinase family protein</fullName>
    </submittedName>
</protein>
<evidence type="ECO:0000256" key="3">
    <source>
        <dbReference type="ARBA" id="ARBA00022741"/>
    </source>
</evidence>
<keyword evidence="8" id="KW-1185">Reference proteome</keyword>
<keyword evidence="2" id="KW-0808">Transferase</keyword>
<evidence type="ECO:0000313" key="7">
    <source>
        <dbReference type="EMBL" id="MBH5323365.1"/>
    </source>
</evidence>
<keyword evidence="3" id="KW-0547">Nucleotide-binding</keyword>
<comment type="caution">
    <text evidence="7">The sequence shown here is derived from an EMBL/GenBank/DDBJ whole genome shotgun (WGS) entry which is preliminary data.</text>
</comment>
<dbReference type="EMBL" id="JAEANY010000004">
    <property type="protein sequence ID" value="MBH5323365.1"/>
    <property type="molecule type" value="Genomic_DNA"/>
</dbReference>
<dbReference type="Pfam" id="PF03109">
    <property type="entry name" value="ABC1"/>
    <property type="match status" value="1"/>
</dbReference>
<accession>A0ABS0N6H4</accession>
<evidence type="ECO:0000256" key="4">
    <source>
        <dbReference type="ARBA" id="ARBA00022840"/>
    </source>
</evidence>
<comment type="similarity">
    <text evidence="1">Belongs to the protein kinase superfamily. ADCK protein kinase family.</text>
</comment>
<dbReference type="PANTHER" id="PTHR43851:SF3">
    <property type="entry name" value="COENZYME Q8"/>
    <property type="match status" value="1"/>
</dbReference>
<evidence type="ECO:0000313" key="8">
    <source>
        <dbReference type="Proteomes" id="UP000602442"/>
    </source>
</evidence>
<keyword evidence="4" id="KW-0067">ATP-binding</keyword>
<dbReference type="InterPro" id="IPR004147">
    <property type="entry name" value="ABC1_dom"/>
</dbReference>
<feature type="domain" description="ABC1 atypical kinase-like" evidence="6">
    <location>
        <begin position="102"/>
        <end position="342"/>
    </location>
</feature>
<evidence type="ECO:0000256" key="1">
    <source>
        <dbReference type="ARBA" id="ARBA00009670"/>
    </source>
</evidence>
<feature type="region of interest" description="Disordered" evidence="5">
    <location>
        <begin position="1"/>
        <end position="20"/>
    </location>
</feature>
<proteinExistence type="inferred from homology"/>
<dbReference type="GO" id="GO:0016301">
    <property type="term" value="F:kinase activity"/>
    <property type="evidence" value="ECO:0007669"/>
    <property type="project" value="UniProtKB-KW"/>
</dbReference>
<gene>
    <name evidence="7" type="ORF">I5L03_12300</name>
</gene>
<keyword evidence="7" id="KW-0418">Kinase</keyword>
<dbReference type="InterPro" id="IPR034646">
    <property type="entry name" value="ADCK3_dom"/>
</dbReference>
<dbReference type="InterPro" id="IPR051409">
    <property type="entry name" value="Atypical_kinase_ADCK"/>
</dbReference>